<dbReference type="PANTHER" id="PTHR30204">
    <property type="entry name" value="REDOX-CYCLING DRUG-SENSING TRANSCRIPTIONAL ACTIVATOR SOXR"/>
    <property type="match status" value="1"/>
</dbReference>
<dbReference type="RefSeq" id="WP_216518890.1">
    <property type="nucleotide sequence ID" value="NZ_JAHLPM010000006.1"/>
</dbReference>
<dbReference type="CDD" id="cd01107">
    <property type="entry name" value="HTH_BmrR"/>
    <property type="match status" value="1"/>
</dbReference>
<evidence type="ECO:0000313" key="6">
    <source>
        <dbReference type="Proteomes" id="UP000749471"/>
    </source>
</evidence>
<dbReference type="InterPro" id="IPR047057">
    <property type="entry name" value="MerR_fam"/>
</dbReference>
<evidence type="ECO:0000256" key="3">
    <source>
        <dbReference type="SAM" id="Coils"/>
    </source>
</evidence>
<evidence type="ECO:0000256" key="2">
    <source>
        <dbReference type="ARBA" id="ARBA00023163"/>
    </source>
</evidence>
<organism evidence="5 6">
    <name type="scientific">Tissierella simiarum</name>
    <dbReference type="NCBI Taxonomy" id="2841534"/>
    <lineage>
        <taxon>Bacteria</taxon>
        <taxon>Bacillati</taxon>
        <taxon>Bacillota</taxon>
        <taxon>Tissierellia</taxon>
        <taxon>Tissierellales</taxon>
        <taxon>Tissierellaceae</taxon>
        <taxon>Tissierella</taxon>
    </lineage>
</organism>
<name>A0ABS6E5A0_9FIRM</name>
<dbReference type="Pfam" id="PF13411">
    <property type="entry name" value="MerR_1"/>
    <property type="match status" value="1"/>
</dbReference>
<gene>
    <name evidence="5" type="ORF">KQI42_08735</name>
</gene>
<accession>A0ABS6E5A0</accession>
<dbReference type="SMART" id="SM00422">
    <property type="entry name" value="HTH_MERR"/>
    <property type="match status" value="1"/>
</dbReference>
<keyword evidence="3" id="KW-0175">Coiled coil</keyword>
<sequence>MSKIYKGYINIFSISFTELIIMSKYFSIGEVASLYNLSVQTLRHYDKLGLLKPSLVKDSGYRYYSLEQFYKLDLIRFYKKLGLSLLEIKELISNKVTINDVVELLEAQEDEIDNQIKMLQKQKKSIKNKNKYIKSMISKPLGTVFLNKKAKKRIIKVKLEDESLEDAEVSFRKALNEFPKLNDPLTLELAYEINYEEFEEKEIVKYNSYFIVIEDKIDDDRIKVSEIEEGLYASIIYLDYYINNKKYINHLLDFIETENLSIESPLYESCIGSELYNDREKSFMEIFIKVNKNN</sequence>
<keyword evidence="2" id="KW-0804">Transcription</keyword>
<keyword evidence="6" id="KW-1185">Reference proteome</keyword>
<protein>
    <submittedName>
        <fullName evidence="5">MerR family transcriptional regulator</fullName>
    </submittedName>
</protein>
<comment type="caution">
    <text evidence="5">The sequence shown here is derived from an EMBL/GenBank/DDBJ whole genome shotgun (WGS) entry which is preliminary data.</text>
</comment>
<feature type="domain" description="HTH merR-type" evidence="4">
    <location>
        <begin position="25"/>
        <end position="94"/>
    </location>
</feature>
<evidence type="ECO:0000313" key="5">
    <source>
        <dbReference type="EMBL" id="MBU5438091.1"/>
    </source>
</evidence>
<dbReference type="PROSITE" id="PS50937">
    <property type="entry name" value="HTH_MERR_2"/>
    <property type="match status" value="1"/>
</dbReference>
<proteinExistence type="predicted"/>
<evidence type="ECO:0000259" key="4">
    <source>
        <dbReference type="PROSITE" id="PS50937"/>
    </source>
</evidence>
<dbReference type="PANTHER" id="PTHR30204:SF69">
    <property type="entry name" value="MERR-FAMILY TRANSCRIPTIONAL REGULATOR"/>
    <property type="match status" value="1"/>
</dbReference>
<dbReference type="EMBL" id="JAHLPM010000006">
    <property type="protein sequence ID" value="MBU5438091.1"/>
    <property type="molecule type" value="Genomic_DNA"/>
</dbReference>
<dbReference type="Proteomes" id="UP000749471">
    <property type="component" value="Unassembled WGS sequence"/>
</dbReference>
<reference evidence="5 6" key="1">
    <citation type="submission" date="2021-06" db="EMBL/GenBank/DDBJ databases">
        <authorList>
            <person name="Sun Q."/>
            <person name="Li D."/>
        </authorList>
    </citation>
    <scope>NUCLEOTIDE SEQUENCE [LARGE SCALE GENOMIC DNA]</scope>
    <source>
        <strain evidence="5 6">MSJ-40</strain>
    </source>
</reference>
<dbReference type="InterPro" id="IPR000551">
    <property type="entry name" value="MerR-type_HTH_dom"/>
</dbReference>
<feature type="coiled-coil region" evidence="3">
    <location>
        <begin position="102"/>
        <end position="129"/>
    </location>
</feature>
<keyword evidence="1" id="KW-0805">Transcription regulation</keyword>
<evidence type="ECO:0000256" key="1">
    <source>
        <dbReference type="ARBA" id="ARBA00023015"/>
    </source>
</evidence>